<evidence type="ECO:0000313" key="2">
    <source>
        <dbReference type="WBParaSite" id="SMUV_0000735901-mRNA-1"/>
    </source>
</evidence>
<keyword evidence="1" id="KW-1185">Reference proteome</keyword>
<dbReference type="STRING" id="451379.A0A0N5ARK7"/>
<dbReference type="WBParaSite" id="SMUV_0000735901-mRNA-1">
    <property type="protein sequence ID" value="SMUV_0000735901-mRNA-1"/>
    <property type="gene ID" value="SMUV_0000735901"/>
</dbReference>
<reference evidence="2" key="1">
    <citation type="submission" date="2017-02" db="UniProtKB">
        <authorList>
            <consortium name="WormBaseParasite"/>
        </authorList>
    </citation>
    <scope>IDENTIFICATION</scope>
</reference>
<dbReference type="AlphaFoldDB" id="A0A0N5ARK7"/>
<evidence type="ECO:0000313" key="1">
    <source>
        <dbReference type="Proteomes" id="UP000046393"/>
    </source>
</evidence>
<name>A0A0N5ARK7_9BILA</name>
<proteinExistence type="predicted"/>
<organism evidence="1 2">
    <name type="scientific">Syphacia muris</name>
    <dbReference type="NCBI Taxonomy" id="451379"/>
    <lineage>
        <taxon>Eukaryota</taxon>
        <taxon>Metazoa</taxon>
        <taxon>Ecdysozoa</taxon>
        <taxon>Nematoda</taxon>
        <taxon>Chromadorea</taxon>
        <taxon>Rhabditida</taxon>
        <taxon>Spirurina</taxon>
        <taxon>Oxyuridomorpha</taxon>
        <taxon>Oxyuroidea</taxon>
        <taxon>Oxyuridae</taxon>
        <taxon>Syphacia</taxon>
    </lineage>
</organism>
<dbReference type="Proteomes" id="UP000046393">
    <property type="component" value="Unplaced"/>
</dbReference>
<protein>
    <submittedName>
        <fullName evidence="2">Apple domain-containing protein</fullName>
    </submittedName>
</protein>
<accession>A0A0N5ARK7</accession>
<sequence length="398" mass="45272">MVGITVTITCERTSSVQTFSLSKTDLFTARSFQVRTINEFHIRQSSSATIAKVSAKSCKNICWEQTLVAEKYDHQFISYHENKNCELLSTINSSSAIRTYQIYQISNGTLTILTKYQKAKEEDEEVEKGQVQINATMIGDPELLLSNDNDSLIANISSERSVYLKFNTNESVDGKFIISDLQPGQWYSVIYHYTLLSPFRFHEQKRFIVYVDAAANPENSAAIPENAPIKMMFNSTTYFDHNGRPSESKMPYVKIEQNSGYKAYPILATFPSMCENTNNSSSNNVTEIWLDNSNPTVQLNLDLPQILCKRSMKYKFCDSNKQQEYLSTNCDHRICFDAFLLIDGERYEMQEYCEDVLQHFPEPSDSSGILALNSGVNACYWISEALLLPLLGLLMLPI</sequence>